<proteinExistence type="predicted"/>
<feature type="domain" description="ZW10 C-terminal helical" evidence="3">
    <location>
        <begin position="902"/>
        <end position="1062"/>
    </location>
</feature>
<dbReference type="Pfam" id="PF20666">
    <property type="entry name" value="ZW10_C"/>
    <property type="match status" value="1"/>
</dbReference>
<feature type="region of interest" description="Disordered" evidence="1">
    <location>
        <begin position="95"/>
        <end position="120"/>
    </location>
</feature>
<dbReference type="Proteomes" id="UP001530377">
    <property type="component" value="Unassembled WGS sequence"/>
</dbReference>
<comment type="caution">
    <text evidence="4">The sequence shown here is derived from an EMBL/GenBank/DDBJ whole genome shotgun (WGS) entry which is preliminary data.</text>
</comment>
<dbReference type="AlphaFoldDB" id="A0ABD3RYC0"/>
<dbReference type="InterPro" id="IPR046362">
    <property type="entry name" value="Zw10/DSL1_C_sf"/>
</dbReference>
<dbReference type="Gene3D" id="1.10.357.150">
    <property type="match status" value="1"/>
</dbReference>
<dbReference type="EMBL" id="JALLPB020000116">
    <property type="protein sequence ID" value="KAL3817181.1"/>
    <property type="molecule type" value="Genomic_DNA"/>
</dbReference>
<dbReference type="PANTHER" id="PTHR12205:SF0">
    <property type="entry name" value="CENTROMERE_KINETOCHORE PROTEIN ZW10 HOMOLOG"/>
    <property type="match status" value="1"/>
</dbReference>
<evidence type="ECO:0000313" key="4">
    <source>
        <dbReference type="EMBL" id="KAL3817181.1"/>
    </source>
</evidence>
<evidence type="ECO:0000256" key="1">
    <source>
        <dbReference type="SAM" id="MobiDB-lite"/>
    </source>
</evidence>
<accession>A0ABD3RYC0</accession>
<organism evidence="4 5">
    <name type="scientific">Cyclostephanos tholiformis</name>
    <dbReference type="NCBI Taxonomy" id="382380"/>
    <lineage>
        <taxon>Eukaryota</taxon>
        <taxon>Sar</taxon>
        <taxon>Stramenopiles</taxon>
        <taxon>Ochrophyta</taxon>
        <taxon>Bacillariophyta</taxon>
        <taxon>Coscinodiscophyceae</taxon>
        <taxon>Thalassiosirophycidae</taxon>
        <taxon>Stephanodiscales</taxon>
        <taxon>Stephanodiscaceae</taxon>
        <taxon>Cyclostephanos</taxon>
    </lineage>
</organism>
<name>A0ABD3RYC0_9STRA</name>
<dbReference type="InterPro" id="IPR048343">
    <property type="entry name" value="ZW10_C"/>
</dbReference>
<feature type="compositionally biased region" description="Basic and acidic residues" evidence="1">
    <location>
        <begin position="8"/>
        <end position="39"/>
    </location>
</feature>
<feature type="compositionally biased region" description="Basic and acidic residues" evidence="1">
    <location>
        <begin position="95"/>
        <end position="105"/>
    </location>
</feature>
<feature type="domain" description="Centromere/kinetochore protein zw10 C-terminal" evidence="2">
    <location>
        <begin position="724"/>
        <end position="873"/>
    </location>
</feature>
<feature type="region of interest" description="Disordered" evidence="1">
    <location>
        <begin position="1"/>
        <end position="50"/>
    </location>
</feature>
<dbReference type="Pfam" id="PF22766">
    <property type="entry name" value="ZW10_C2"/>
    <property type="match status" value="1"/>
</dbReference>
<dbReference type="PANTHER" id="PTHR12205">
    <property type="entry name" value="CENTROMERE/KINETOCHORE PROTEIN ZW10"/>
    <property type="match status" value="1"/>
</dbReference>
<keyword evidence="5" id="KW-1185">Reference proteome</keyword>
<evidence type="ECO:0000259" key="3">
    <source>
        <dbReference type="Pfam" id="PF22766"/>
    </source>
</evidence>
<evidence type="ECO:0000259" key="2">
    <source>
        <dbReference type="Pfam" id="PF20666"/>
    </source>
</evidence>
<sequence>MGAVGGGDGREDSAASNDHEEDRDNRDDERPCRIRDRPDASAQPCRSGADLGLMLFGTSESYKRTLEEEYDARLQALEGELDGLRSGLDELFLDRDIREGGGEGSHDDDDDDEGREKAKASASVEDIARLRAHVSFLRGCASASRLLDDVDNLSFVTDLVPASSSGPVGPVVGKYDGAPFSVCDPMDFVSFAFDDSSSSSEEAAASTESPMVRAARSIRGVEERLDGVVLDMISSCRALLEDNDHDDDDGMARMQKDMLDELRHRARRHRMELRHRASTIVDVCIEVEGMRIDASDESSGSSSTGMISVRGISELLPSSTTGGGPVVDPPPSSPLLDAYLVLGLFSDKKFPTFGDTLDGAMGRLSRKLLDLVLLPCLAELMKGFVDVDDDNDGRMALGYYKFERETVRGGGRRSAKGDGGRHDPVTIKGNAVQLRWSSARITLEKEENEGGEAVHVGTDDAASRGSNVIATSDAIDGVLAAVAASSSPSVAAFISALNLVYNVLAFVHQKILLRRPDLAGMLGKHLFGVHPVPNADILSGSVVLGGGTTLVGAAAHGVEDGDEMPLMHELVECMRRCCIPKTRSPGAWRMLHKVERRLIAEVSAFEDGLVCMGFLKDSSASNVAVGFVASQSASSSSTGLSVLVNDDIVDQSLSGTKTFSQLSELALSLRQAYVEDQRSQVLLRGRSILLDTDYHNTITVGTFVPEPSDPGTLASLDDDPLLAFALHRCSISTTAHRIMELCRETLDDATNPNVASDVVDDALPPMLYRASRELLDLFRAIVPAMQERETSSIPRVAAVLHNDCVYLAHESSLLGAEYKVKFQNLNKFLDENKKTKTKLLGEICSFLDSVPPFRDLATKCMGSMIEKQKVQLYELVSPRLSSFQQALASNESVTEWDDADAALRAALFHLNYLSQSWKLILARDVYHMSMGNLVDTALTLFLDPVLKSEAITEAASRFVYSLFFDAVRGAAELFLVGGNSPRMIQTDKTSSDDMQERNFKVTQRYSTLINKSRSIGRFMLMSLEEIQLGLEEGLFKSVTARELSHLITAAFDDSSKRSAILNELASR</sequence>
<reference evidence="4 5" key="1">
    <citation type="submission" date="2024-10" db="EMBL/GenBank/DDBJ databases">
        <title>Updated reference genomes for cyclostephanoid diatoms.</title>
        <authorList>
            <person name="Roberts W.R."/>
            <person name="Alverson A.J."/>
        </authorList>
    </citation>
    <scope>NUCLEOTIDE SEQUENCE [LARGE SCALE GENOMIC DNA]</scope>
    <source>
        <strain evidence="4 5">AJA228-03</strain>
    </source>
</reference>
<evidence type="ECO:0000313" key="5">
    <source>
        <dbReference type="Proteomes" id="UP001530377"/>
    </source>
</evidence>
<gene>
    <name evidence="4" type="ORF">ACHAXA_007724</name>
</gene>
<dbReference type="InterPro" id="IPR055148">
    <property type="entry name" value="ZW10_C_2"/>
</dbReference>
<protein>
    <submittedName>
        <fullName evidence="4">Uncharacterized protein</fullName>
    </submittedName>
</protein>